<organism evidence="1 2">
    <name type="scientific">Saccharomycopsis crataegensis</name>
    <dbReference type="NCBI Taxonomy" id="43959"/>
    <lineage>
        <taxon>Eukaryota</taxon>
        <taxon>Fungi</taxon>
        <taxon>Dikarya</taxon>
        <taxon>Ascomycota</taxon>
        <taxon>Saccharomycotina</taxon>
        <taxon>Saccharomycetes</taxon>
        <taxon>Saccharomycopsidaceae</taxon>
        <taxon>Saccharomycopsis</taxon>
    </lineage>
</organism>
<sequence>MLRADSKLLEFGFGHITQLQDSQFDNLNGLLYVLSSLSALYISICSFFIEGSCGLCTFHNVPINDRNQKTFKELAEDLILLFGKMPDGLRVDQVKNIIPKCSPGVVLSFICTSPIFIEYIKKYLNKPAVQLYVLFDSDTYFWTTLFPEDDTTLFRNDRKFIINHESLKAYIWNLHKAYQSSGERSSYKTILYNTSLFKTSLYKTSSKPSVMSEFYSKMPESKNDFKDSDRLFKECNELSSLLYAGNYNLISGKTLKYIAELSQFAAQNIHVVNGNLERGYPLICDISEARRYRLISESISAHSRIKSYFTATNGDSFFQLKERSLSDVSETTLTVSEDMKKS</sequence>
<comment type="caution">
    <text evidence="1">The sequence shown here is derived from an EMBL/GenBank/DDBJ whole genome shotgun (WGS) entry which is preliminary data.</text>
</comment>
<dbReference type="AlphaFoldDB" id="A0AAV5QN80"/>
<dbReference type="GeneID" id="90074242"/>
<protein>
    <submittedName>
        <fullName evidence="1">Uncharacterized protein</fullName>
    </submittedName>
</protein>
<evidence type="ECO:0000313" key="1">
    <source>
        <dbReference type="EMBL" id="GMM36267.1"/>
    </source>
</evidence>
<dbReference type="EMBL" id="BTFZ01000011">
    <property type="protein sequence ID" value="GMM36267.1"/>
    <property type="molecule type" value="Genomic_DNA"/>
</dbReference>
<gene>
    <name evidence="1" type="ORF">DASC09_035920</name>
</gene>
<evidence type="ECO:0000313" key="2">
    <source>
        <dbReference type="Proteomes" id="UP001360560"/>
    </source>
</evidence>
<keyword evidence="2" id="KW-1185">Reference proteome</keyword>
<dbReference type="RefSeq" id="XP_064853263.1">
    <property type="nucleotide sequence ID" value="XM_064997191.1"/>
</dbReference>
<dbReference type="Proteomes" id="UP001360560">
    <property type="component" value="Unassembled WGS sequence"/>
</dbReference>
<proteinExistence type="predicted"/>
<name>A0AAV5QN80_9ASCO</name>
<reference evidence="1 2" key="1">
    <citation type="journal article" date="2023" name="Elife">
        <title>Identification of key yeast species and microbe-microbe interactions impacting larval growth of Drosophila in the wild.</title>
        <authorList>
            <person name="Mure A."/>
            <person name="Sugiura Y."/>
            <person name="Maeda R."/>
            <person name="Honda K."/>
            <person name="Sakurai N."/>
            <person name="Takahashi Y."/>
            <person name="Watada M."/>
            <person name="Katoh T."/>
            <person name="Gotoh A."/>
            <person name="Gotoh Y."/>
            <person name="Taniguchi I."/>
            <person name="Nakamura K."/>
            <person name="Hayashi T."/>
            <person name="Katayama T."/>
            <person name="Uemura T."/>
            <person name="Hattori Y."/>
        </authorList>
    </citation>
    <scope>NUCLEOTIDE SEQUENCE [LARGE SCALE GENOMIC DNA]</scope>
    <source>
        <strain evidence="1 2">SC-9</strain>
    </source>
</reference>
<accession>A0AAV5QN80</accession>